<dbReference type="Proteomes" id="UP001501116">
    <property type="component" value="Unassembled WGS sequence"/>
</dbReference>
<sequence length="304" mass="32203">MTVSAALFAAQRDHFARLDPLLPTAAGASRGEALRAVTAAGDEVAGVVHRYDHQPGSPDLVWSAATAWHLFPFVGGTGLAGMDALLTAWRSRMATEDSGEDSACVVAWPSRDAEAARAFLDHGMTPLTVLAIRGAGAGEDVPRTGVRLARGDDFEQVLAITAAATVYTGLTGSRYRDDTGALVAPGLRATLDSGSAYVAERDGAIAGVADCQWVRSLEGSPAGELLPPGKWAYVNAVSTVSRLRGRGIGRAIMATAHDEFLAAGARGSYLYYNPPNPLAPVFWHRQGYRPLWTYWETRPAAALR</sequence>
<dbReference type="Gene3D" id="3.40.630.30">
    <property type="match status" value="1"/>
</dbReference>
<keyword evidence="3" id="KW-1185">Reference proteome</keyword>
<comment type="caution">
    <text evidence="2">The sequence shown here is derived from an EMBL/GenBank/DDBJ whole genome shotgun (WGS) entry which is preliminary data.</text>
</comment>
<dbReference type="SUPFAM" id="SSF55729">
    <property type="entry name" value="Acyl-CoA N-acyltransferases (Nat)"/>
    <property type="match status" value="1"/>
</dbReference>
<evidence type="ECO:0000313" key="2">
    <source>
        <dbReference type="EMBL" id="GAA1977357.1"/>
    </source>
</evidence>
<name>A0ABP5DBV9_9PSEU</name>
<dbReference type="RefSeq" id="WP_344426720.1">
    <property type="nucleotide sequence ID" value="NZ_BAAANN010000029.1"/>
</dbReference>
<reference evidence="3" key="1">
    <citation type="journal article" date="2019" name="Int. J. Syst. Evol. Microbiol.">
        <title>The Global Catalogue of Microorganisms (GCM) 10K type strain sequencing project: providing services to taxonomists for standard genome sequencing and annotation.</title>
        <authorList>
            <consortium name="The Broad Institute Genomics Platform"/>
            <consortium name="The Broad Institute Genome Sequencing Center for Infectious Disease"/>
            <person name="Wu L."/>
            <person name="Ma J."/>
        </authorList>
    </citation>
    <scope>NUCLEOTIDE SEQUENCE [LARGE SCALE GENOMIC DNA]</scope>
    <source>
        <strain evidence="3">JCM 14545</strain>
    </source>
</reference>
<dbReference type="PROSITE" id="PS51186">
    <property type="entry name" value="GNAT"/>
    <property type="match status" value="1"/>
</dbReference>
<gene>
    <name evidence="2" type="ORF">GCM10009754_61500</name>
</gene>
<dbReference type="CDD" id="cd04301">
    <property type="entry name" value="NAT_SF"/>
    <property type="match status" value="1"/>
</dbReference>
<evidence type="ECO:0000259" key="1">
    <source>
        <dbReference type="PROSITE" id="PS51186"/>
    </source>
</evidence>
<evidence type="ECO:0000313" key="3">
    <source>
        <dbReference type="Proteomes" id="UP001501116"/>
    </source>
</evidence>
<organism evidence="2 3">
    <name type="scientific">Amycolatopsis minnesotensis</name>
    <dbReference type="NCBI Taxonomy" id="337894"/>
    <lineage>
        <taxon>Bacteria</taxon>
        <taxon>Bacillati</taxon>
        <taxon>Actinomycetota</taxon>
        <taxon>Actinomycetes</taxon>
        <taxon>Pseudonocardiales</taxon>
        <taxon>Pseudonocardiaceae</taxon>
        <taxon>Amycolatopsis</taxon>
    </lineage>
</organism>
<protein>
    <submittedName>
        <fullName evidence="2">GNAT family N-acetyltransferase</fullName>
    </submittedName>
</protein>
<dbReference type="InterPro" id="IPR000182">
    <property type="entry name" value="GNAT_dom"/>
</dbReference>
<proteinExistence type="predicted"/>
<accession>A0ABP5DBV9</accession>
<dbReference type="InterPro" id="IPR016181">
    <property type="entry name" value="Acyl_CoA_acyltransferase"/>
</dbReference>
<dbReference type="Pfam" id="PF00583">
    <property type="entry name" value="Acetyltransf_1"/>
    <property type="match status" value="1"/>
</dbReference>
<dbReference type="EMBL" id="BAAANN010000029">
    <property type="protein sequence ID" value="GAA1977357.1"/>
    <property type="molecule type" value="Genomic_DNA"/>
</dbReference>
<feature type="domain" description="N-acetyltransferase" evidence="1">
    <location>
        <begin position="144"/>
        <end position="304"/>
    </location>
</feature>